<organism evidence="1">
    <name type="scientific">marine sediment metagenome</name>
    <dbReference type="NCBI Taxonomy" id="412755"/>
    <lineage>
        <taxon>unclassified sequences</taxon>
        <taxon>metagenomes</taxon>
        <taxon>ecological metagenomes</taxon>
    </lineage>
</organism>
<name>X1HZ38_9ZZZZ</name>
<reference evidence="1" key="1">
    <citation type="journal article" date="2014" name="Front. Microbiol.">
        <title>High frequency of phylogenetically diverse reductive dehalogenase-homologous genes in deep subseafloor sedimentary metagenomes.</title>
        <authorList>
            <person name="Kawai M."/>
            <person name="Futagami T."/>
            <person name="Toyoda A."/>
            <person name="Takaki Y."/>
            <person name="Nishi S."/>
            <person name="Hori S."/>
            <person name="Arai W."/>
            <person name="Tsubouchi T."/>
            <person name="Morono Y."/>
            <person name="Uchiyama I."/>
            <person name="Ito T."/>
            <person name="Fujiyama A."/>
            <person name="Inagaki F."/>
            <person name="Takami H."/>
        </authorList>
    </citation>
    <scope>NUCLEOTIDE SEQUENCE</scope>
    <source>
        <strain evidence="1">Expedition CK06-06</strain>
    </source>
</reference>
<sequence>MKSAFIATKGDKQIEVILENNLLSLSKDEIFSSSIIAR</sequence>
<gene>
    <name evidence="1" type="ORF">S03H2_29697</name>
</gene>
<comment type="caution">
    <text evidence="1">The sequence shown here is derived from an EMBL/GenBank/DDBJ whole genome shotgun (WGS) entry which is preliminary data.</text>
</comment>
<accession>X1HZ38</accession>
<dbReference type="AlphaFoldDB" id="X1HZ38"/>
<evidence type="ECO:0000313" key="1">
    <source>
        <dbReference type="EMBL" id="GAH50553.1"/>
    </source>
</evidence>
<feature type="non-terminal residue" evidence="1">
    <location>
        <position position="38"/>
    </location>
</feature>
<dbReference type="EMBL" id="BARU01017937">
    <property type="protein sequence ID" value="GAH50553.1"/>
    <property type="molecule type" value="Genomic_DNA"/>
</dbReference>
<protein>
    <submittedName>
        <fullName evidence="1">Uncharacterized protein</fullName>
    </submittedName>
</protein>
<proteinExistence type="predicted"/>